<feature type="domain" description="7TM GPCR serpentine receptor class x (Srx)" evidence="2">
    <location>
        <begin position="1"/>
        <end position="88"/>
    </location>
</feature>
<feature type="transmembrane region" description="Helical" evidence="1">
    <location>
        <begin position="67"/>
        <end position="88"/>
    </location>
</feature>
<dbReference type="Proteomes" id="UP000252519">
    <property type="component" value="Unassembled WGS sequence"/>
</dbReference>
<feature type="transmembrane region" description="Helical" evidence="1">
    <location>
        <begin position="34"/>
        <end position="55"/>
    </location>
</feature>
<dbReference type="EMBL" id="JOJR01000051">
    <property type="protein sequence ID" value="RCN48135.1"/>
    <property type="molecule type" value="Genomic_DNA"/>
</dbReference>
<evidence type="ECO:0000259" key="2">
    <source>
        <dbReference type="Pfam" id="PF10328"/>
    </source>
</evidence>
<proteinExistence type="predicted"/>
<keyword evidence="4" id="KW-1185">Reference proteome</keyword>
<dbReference type="PANTHER" id="PTHR23017">
    <property type="entry name" value="SERPENTINE RECEPTOR, CLASS X"/>
    <property type="match status" value="1"/>
</dbReference>
<dbReference type="Pfam" id="PF10328">
    <property type="entry name" value="7TM_GPCR_Srx"/>
    <property type="match status" value="1"/>
</dbReference>
<organism evidence="3 4">
    <name type="scientific">Ancylostoma caninum</name>
    <name type="common">Dog hookworm</name>
    <dbReference type="NCBI Taxonomy" id="29170"/>
    <lineage>
        <taxon>Eukaryota</taxon>
        <taxon>Metazoa</taxon>
        <taxon>Ecdysozoa</taxon>
        <taxon>Nematoda</taxon>
        <taxon>Chromadorea</taxon>
        <taxon>Rhabditida</taxon>
        <taxon>Rhabditina</taxon>
        <taxon>Rhabditomorpha</taxon>
        <taxon>Strongyloidea</taxon>
        <taxon>Ancylostomatidae</taxon>
        <taxon>Ancylostomatinae</taxon>
        <taxon>Ancylostoma</taxon>
    </lineage>
</organism>
<dbReference type="InterPro" id="IPR019430">
    <property type="entry name" value="7TM_GPCR_serpentine_rcpt_Srx"/>
</dbReference>
<evidence type="ECO:0000313" key="4">
    <source>
        <dbReference type="Proteomes" id="UP000252519"/>
    </source>
</evidence>
<keyword evidence="1" id="KW-0812">Transmembrane</keyword>
<name>A0A368GYP4_ANCCA</name>
<gene>
    <name evidence="3" type="ORF">ANCCAN_05820</name>
</gene>
<evidence type="ECO:0000313" key="3">
    <source>
        <dbReference type="EMBL" id="RCN48135.1"/>
    </source>
</evidence>
<sequence length="113" mass="12677">MDVIAGIRLHMVLKAAARNAFSSGKERLRRDVRFFLQTMSNTLVFSLTVMSFHVISTHMTTKISMFISTTLVWGINHAAAGVIIILFNPEFRGLFFKRKAALKSSAWASSLQN</sequence>
<keyword evidence="1" id="KW-1133">Transmembrane helix</keyword>
<dbReference type="PANTHER" id="PTHR23017:SF3">
    <property type="entry name" value="G-PROTEIN COUPLED RECEPTORS FAMILY 1 PROFILE DOMAIN-CONTAINING PROTEIN"/>
    <property type="match status" value="1"/>
</dbReference>
<keyword evidence="1" id="KW-0472">Membrane</keyword>
<reference evidence="3 4" key="1">
    <citation type="submission" date="2014-10" db="EMBL/GenBank/DDBJ databases">
        <title>Draft genome of the hookworm Ancylostoma caninum.</title>
        <authorList>
            <person name="Mitreva M."/>
        </authorList>
    </citation>
    <scope>NUCLEOTIDE SEQUENCE [LARGE SCALE GENOMIC DNA]</scope>
    <source>
        <strain evidence="3 4">Baltimore</strain>
    </source>
</reference>
<dbReference type="AlphaFoldDB" id="A0A368GYP4"/>
<protein>
    <recommendedName>
        <fullName evidence="2">7TM GPCR serpentine receptor class x (Srx) domain-containing protein</fullName>
    </recommendedName>
</protein>
<accession>A0A368GYP4</accession>
<dbReference type="OrthoDB" id="5825164at2759"/>
<evidence type="ECO:0000256" key="1">
    <source>
        <dbReference type="SAM" id="Phobius"/>
    </source>
</evidence>
<comment type="caution">
    <text evidence="3">The sequence shown here is derived from an EMBL/GenBank/DDBJ whole genome shotgun (WGS) entry which is preliminary data.</text>
</comment>